<gene>
    <name evidence="1" type="ORF">OCH239_12860</name>
</gene>
<name>X7EB71_9RHOB</name>
<evidence type="ECO:0000313" key="1">
    <source>
        <dbReference type="EMBL" id="ETX13207.1"/>
    </source>
</evidence>
<reference evidence="1 2" key="1">
    <citation type="submission" date="2014-01" db="EMBL/GenBank/DDBJ databases">
        <title>Roseivivax halodurans JCM 10272 Genome Sequencing.</title>
        <authorList>
            <person name="Lai Q."/>
            <person name="Li G."/>
            <person name="Shao Z."/>
        </authorList>
    </citation>
    <scope>NUCLEOTIDE SEQUENCE [LARGE SCALE GENOMIC DNA]</scope>
    <source>
        <strain evidence="1 2">JCM 10272</strain>
    </source>
</reference>
<dbReference type="AlphaFoldDB" id="X7EB71"/>
<dbReference type="Proteomes" id="UP000022447">
    <property type="component" value="Unassembled WGS sequence"/>
</dbReference>
<evidence type="ECO:0000313" key="2">
    <source>
        <dbReference type="Proteomes" id="UP000022447"/>
    </source>
</evidence>
<accession>X7EB71</accession>
<organism evidence="1 2">
    <name type="scientific">Roseivivax halodurans JCM 10272</name>
    <dbReference type="NCBI Taxonomy" id="1449350"/>
    <lineage>
        <taxon>Bacteria</taxon>
        <taxon>Pseudomonadati</taxon>
        <taxon>Pseudomonadota</taxon>
        <taxon>Alphaproteobacteria</taxon>
        <taxon>Rhodobacterales</taxon>
        <taxon>Roseobacteraceae</taxon>
        <taxon>Roseivivax</taxon>
    </lineage>
</organism>
<keyword evidence="2" id="KW-1185">Reference proteome</keyword>
<proteinExistence type="predicted"/>
<sequence length="91" mass="10330">MMGPRQEVQPALFYEFLLEDLVQRLLEDRNLKRLATELALELTDTIFHLPNGAIAGHIVILVLGHRSPSHVDRRLDVPLRQGGRPDRLSPS</sequence>
<protein>
    <submittedName>
        <fullName evidence="1">Uncharacterized protein</fullName>
    </submittedName>
</protein>
<dbReference type="EMBL" id="JALZ01000033">
    <property type="protein sequence ID" value="ETX13207.1"/>
    <property type="molecule type" value="Genomic_DNA"/>
</dbReference>
<comment type="caution">
    <text evidence="1">The sequence shown here is derived from an EMBL/GenBank/DDBJ whole genome shotgun (WGS) entry which is preliminary data.</text>
</comment>